<gene>
    <name evidence="2" type="ORF">GCM10022419_103240</name>
</gene>
<accession>A0ABP6Z9D3</accession>
<dbReference type="SUPFAM" id="SSF48452">
    <property type="entry name" value="TPR-like"/>
    <property type="match status" value="2"/>
</dbReference>
<evidence type="ECO:0000313" key="2">
    <source>
        <dbReference type="EMBL" id="GAA3602238.1"/>
    </source>
</evidence>
<name>A0ABP6Z9D3_9ACTN</name>
<proteinExistence type="predicted"/>
<evidence type="ECO:0008006" key="4">
    <source>
        <dbReference type="Google" id="ProtNLM"/>
    </source>
</evidence>
<protein>
    <recommendedName>
        <fullName evidence="4">Tetratricopeptide repeat protein</fullName>
    </recommendedName>
</protein>
<dbReference type="EMBL" id="BAABDQ010000037">
    <property type="protein sequence ID" value="GAA3602238.1"/>
    <property type="molecule type" value="Genomic_DNA"/>
</dbReference>
<feature type="coiled-coil region" evidence="1">
    <location>
        <begin position="160"/>
        <end position="187"/>
    </location>
</feature>
<comment type="caution">
    <text evidence="2">The sequence shown here is derived from an EMBL/GenBank/DDBJ whole genome shotgun (WGS) entry which is preliminary data.</text>
</comment>
<keyword evidence="1" id="KW-0175">Coiled coil</keyword>
<evidence type="ECO:0000313" key="3">
    <source>
        <dbReference type="Proteomes" id="UP001500630"/>
    </source>
</evidence>
<dbReference type="Gene3D" id="1.25.40.10">
    <property type="entry name" value="Tetratricopeptide repeat domain"/>
    <property type="match status" value="2"/>
</dbReference>
<organism evidence="2 3">
    <name type="scientific">Nonomuraea rosea</name>
    <dbReference type="NCBI Taxonomy" id="638574"/>
    <lineage>
        <taxon>Bacteria</taxon>
        <taxon>Bacillati</taxon>
        <taxon>Actinomycetota</taxon>
        <taxon>Actinomycetes</taxon>
        <taxon>Streptosporangiales</taxon>
        <taxon>Streptosporangiaceae</taxon>
        <taxon>Nonomuraea</taxon>
    </lineage>
</organism>
<keyword evidence="3" id="KW-1185">Reference proteome</keyword>
<reference evidence="3" key="1">
    <citation type="journal article" date="2019" name="Int. J. Syst. Evol. Microbiol.">
        <title>The Global Catalogue of Microorganisms (GCM) 10K type strain sequencing project: providing services to taxonomists for standard genome sequencing and annotation.</title>
        <authorList>
            <consortium name="The Broad Institute Genomics Platform"/>
            <consortium name="The Broad Institute Genome Sequencing Center for Infectious Disease"/>
            <person name="Wu L."/>
            <person name="Ma J."/>
        </authorList>
    </citation>
    <scope>NUCLEOTIDE SEQUENCE [LARGE SCALE GENOMIC DNA]</scope>
    <source>
        <strain evidence="3">JCM 17326</strain>
    </source>
</reference>
<dbReference type="Proteomes" id="UP001500630">
    <property type="component" value="Unassembled WGS sequence"/>
</dbReference>
<dbReference type="InterPro" id="IPR011990">
    <property type="entry name" value="TPR-like_helical_dom_sf"/>
</dbReference>
<evidence type="ECO:0000256" key="1">
    <source>
        <dbReference type="SAM" id="Coils"/>
    </source>
</evidence>
<sequence length="390" mass="43544">MMNEPAADVVQPAMLRRPVDPARYGGVVRPDKTVRWAADELDQVRQLRGRPPDAWPTSAALPESLDRLAGWLTELGWDDLACLARREELAVYRTLPGPGPFTGRIVRALIALRGSLMECGRHEEALEVVEELLRLTETGRAAQAEAPDARYWRTLLLARLGRDQEAVESAAEAVAELRERLRRAGATSVGFELIHALTAHADRLDQVGRVAEAAEMSAEVMAAWWKQAGSTIQFLHALDLCSERLVRSGRPEQARACIVEAMTKLLRRERDTSHARVWHNLGVRLLALGAAEAALTAGEEAVRLYRDRACAHRERHRELRAEDDWDDDHRYSEAYLLKRRREELRSSRKEVRRAEQDLYDALLALSACLRQAGRLDDAAAAGAEAAALLG</sequence>